<dbReference type="PANTHER" id="PTHR36373">
    <property type="entry name" value="EXPRESSED PROTEIN"/>
    <property type="match status" value="1"/>
</dbReference>
<dbReference type="KEGG" id="cam:101497161"/>
<dbReference type="PaxDb" id="3827-XP_004513730.1"/>
<accession>A0A1S2Z2A3</accession>
<dbReference type="AlphaFoldDB" id="A0A1S2Z2A3"/>
<name>A0A1S2Z2A3_CICAR</name>
<dbReference type="STRING" id="3827.A0A1S2Z2A3"/>
<dbReference type="RefSeq" id="XP_004513730.1">
    <property type="nucleotide sequence ID" value="XM_004513673.3"/>
</dbReference>
<gene>
    <name evidence="3" type="primary">LOC101497161</name>
</gene>
<evidence type="ECO:0000313" key="2">
    <source>
        <dbReference type="Proteomes" id="UP000087171"/>
    </source>
</evidence>
<keyword evidence="2" id="KW-1185">Reference proteome</keyword>
<protein>
    <submittedName>
        <fullName evidence="3">Uncharacterized protein LOC101497161</fullName>
    </submittedName>
</protein>
<dbReference type="GeneID" id="101497161"/>
<sequence length="359" mass="41658">MEPAKIDWKRLEWNFSVDELYEHINAPKWVDFLSLNHSPLHNNNDDEAWFCKPDCNHPKTAEDFLRSPSPFKARSPFYISENLSCDDQNRRDMKIKRRVPPLSSSSLQDDKFRFKQDIENQNPNLFTPPMKSLKAEVKSSEEKKKLVDDTFQENTAGPSLKSTLSAKNLFSRRPILNQITDFCNELKKMALRARERENAEILNHVESKEEVVVLEKTPTVKSSAESDRREKERKPLLVVSKAERKPLLHRKKPDEAENMPITLDLENVRHKKENSLQQIRTNPPSPQCFSDGLNKSHPPKGSRSRLMERGILEEVAEQNKEVAKNSTAHNNRSITIMDGRETKTLDMFWFFKPCTTMSS</sequence>
<evidence type="ECO:0000256" key="1">
    <source>
        <dbReference type="SAM" id="MobiDB-lite"/>
    </source>
</evidence>
<dbReference type="eggNOG" id="ENOG502RYCW">
    <property type="taxonomic scope" value="Eukaryota"/>
</dbReference>
<proteinExistence type="predicted"/>
<evidence type="ECO:0000313" key="3">
    <source>
        <dbReference type="RefSeq" id="XP_004513730.1"/>
    </source>
</evidence>
<dbReference type="OrthoDB" id="1924112at2759"/>
<organism evidence="2 3">
    <name type="scientific">Cicer arietinum</name>
    <name type="common">Chickpea</name>
    <name type="synonym">Garbanzo</name>
    <dbReference type="NCBI Taxonomy" id="3827"/>
    <lineage>
        <taxon>Eukaryota</taxon>
        <taxon>Viridiplantae</taxon>
        <taxon>Streptophyta</taxon>
        <taxon>Embryophyta</taxon>
        <taxon>Tracheophyta</taxon>
        <taxon>Spermatophyta</taxon>
        <taxon>Magnoliopsida</taxon>
        <taxon>eudicotyledons</taxon>
        <taxon>Gunneridae</taxon>
        <taxon>Pentapetalae</taxon>
        <taxon>rosids</taxon>
        <taxon>fabids</taxon>
        <taxon>Fabales</taxon>
        <taxon>Fabaceae</taxon>
        <taxon>Papilionoideae</taxon>
        <taxon>50 kb inversion clade</taxon>
        <taxon>NPAAA clade</taxon>
        <taxon>Hologalegina</taxon>
        <taxon>IRL clade</taxon>
        <taxon>Cicereae</taxon>
        <taxon>Cicer</taxon>
    </lineage>
</organism>
<reference evidence="3" key="1">
    <citation type="submission" date="2025-08" db="UniProtKB">
        <authorList>
            <consortium name="RefSeq"/>
        </authorList>
    </citation>
    <scope>IDENTIFICATION</scope>
    <source>
        <tissue evidence="3">Etiolated seedlings</tissue>
    </source>
</reference>
<dbReference type="PANTHER" id="PTHR36373:SF1">
    <property type="entry name" value="EXPRESSED PROTEIN"/>
    <property type="match status" value="1"/>
</dbReference>
<dbReference type="Proteomes" id="UP000087171">
    <property type="component" value="Unplaced"/>
</dbReference>
<feature type="region of interest" description="Disordered" evidence="1">
    <location>
        <begin position="276"/>
        <end position="303"/>
    </location>
</feature>